<dbReference type="PROSITE" id="PS51257">
    <property type="entry name" value="PROKAR_LIPOPROTEIN"/>
    <property type="match status" value="1"/>
</dbReference>
<evidence type="ECO:0000256" key="1">
    <source>
        <dbReference type="SAM" id="SignalP"/>
    </source>
</evidence>
<organism evidence="2 3">
    <name type="scientific">Curtobacterium citreum</name>
    <dbReference type="NCBI Taxonomy" id="2036"/>
    <lineage>
        <taxon>Bacteria</taxon>
        <taxon>Bacillati</taxon>
        <taxon>Actinomycetota</taxon>
        <taxon>Actinomycetes</taxon>
        <taxon>Micrococcales</taxon>
        <taxon>Microbacteriaceae</taxon>
        <taxon>Curtobacterium</taxon>
    </lineage>
</organism>
<comment type="caution">
    <text evidence="2">The sequence shown here is derived from an EMBL/GenBank/DDBJ whole genome shotgun (WGS) entry which is preliminary data.</text>
</comment>
<gene>
    <name evidence="2" type="ORF">WMN62_01220</name>
</gene>
<reference evidence="2 3" key="1">
    <citation type="submission" date="2024-03" db="EMBL/GenBank/DDBJ databases">
        <title>Whole genomes of four grape xylem sap localized bacterial endophytes.</title>
        <authorList>
            <person name="Kumar G."/>
            <person name="Savka M.A."/>
        </authorList>
    </citation>
    <scope>NUCLEOTIDE SEQUENCE [LARGE SCALE GENOMIC DNA]</scope>
    <source>
        <strain evidence="2 3">RIT_GXS8</strain>
    </source>
</reference>
<dbReference type="EMBL" id="JBBLYY010000010">
    <property type="protein sequence ID" value="MEK0170083.1"/>
    <property type="molecule type" value="Genomic_DNA"/>
</dbReference>
<proteinExistence type="predicted"/>
<evidence type="ECO:0000313" key="3">
    <source>
        <dbReference type="Proteomes" id="UP001370299"/>
    </source>
</evidence>
<accession>A0ABU8Y5H8</accession>
<dbReference type="Proteomes" id="UP001370299">
    <property type="component" value="Unassembled WGS sequence"/>
</dbReference>
<protein>
    <recommendedName>
        <fullName evidence="4">Secreted protein</fullName>
    </recommendedName>
</protein>
<evidence type="ECO:0008006" key="4">
    <source>
        <dbReference type="Google" id="ProtNLM"/>
    </source>
</evidence>
<keyword evidence="3" id="KW-1185">Reference proteome</keyword>
<evidence type="ECO:0000313" key="2">
    <source>
        <dbReference type="EMBL" id="MEK0170083.1"/>
    </source>
</evidence>
<feature type="signal peptide" evidence="1">
    <location>
        <begin position="1"/>
        <end position="29"/>
    </location>
</feature>
<keyword evidence="1" id="KW-0732">Signal</keyword>
<sequence length="167" mass="16860">MSTRTKTATALFGAATIALLLTACDPGGAQNPNPVGQLPGSEEKSQAAECDLASGAAVDLIADAVGPDDTITAANIQKGDGGWYLGATIMPKGDDDTNEDDEEDAVSVWASTADPTADDFDGPLYAVNDTAQDAVSDTAATAAPSSFSDDSQLAQQVENCVDGETDG</sequence>
<dbReference type="RefSeq" id="WP_123312849.1">
    <property type="nucleotide sequence ID" value="NZ_JBBKAP010000038.1"/>
</dbReference>
<feature type="chain" id="PRO_5047181769" description="Secreted protein" evidence="1">
    <location>
        <begin position="30"/>
        <end position="167"/>
    </location>
</feature>
<name>A0ABU8Y5H8_9MICO</name>